<dbReference type="RefSeq" id="WP_377548798.1">
    <property type="nucleotide sequence ID" value="NZ_JBHSBN010000016.1"/>
</dbReference>
<protein>
    <submittedName>
        <fullName evidence="2">Condensation domain-containing protein</fullName>
    </submittedName>
</protein>
<dbReference type="Proteomes" id="UP001595868">
    <property type="component" value="Unassembled WGS sequence"/>
</dbReference>
<accession>A0ABV8KQV8</accession>
<evidence type="ECO:0000313" key="2">
    <source>
        <dbReference type="EMBL" id="MFC4108477.1"/>
    </source>
</evidence>
<dbReference type="PANTHER" id="PTHR45527">
    <property type="entry name" value="NONRIBOSOMAL PEPTIDE SYNTHETASE"/>
    <property type="match status" value="1"/>
</dbReference>
<dbReference type="Gene3D" id="3.30.559.30">
    <property type="entry name" value="Nonribosomal peptide synthetase, condensation domain"/>
    <property type="match status" value="1"/>
</dbReference>
<dbReference type="InterPro" id="IPR023213">
    <property type="entry name" value="CAT-like_dom_sf"/>
</dbReference>
<dbReference type="Pfam" id="PF00668">
    <property type="entry name" value="Condensation"/>
    <property type="match status" value="1"/>
</dbReference>
<sequence>MTETTEAPLSYAQQLLAAFAARDGGGVYGDGFVNWCAHELAGPLRLPDLRRALDALVVRHGALRTVVVRDEGFPYQRVGAPAPVPLSVHEVLTDDADERLAATAEVTAEALTQPLPSDRIPLVAAHLVRFGPIDSALILLIHRTVADGWTMQVAMRDVLAAYERLRSGSDPTGDPVPQYADHALAATMPGREKRLRDAMPYWHERLAGVRRVGIPPDRPRDPRSPAPVKALYTFELDDATVTGLHRRARALRTTDFTLLLTAYAAALASRTGAPRVVVPVLSAGRSASEWDSIGFYLNGHVLPIDLGGDPTGVEAVARVHRANAEALANDVPLIRVLEELPDLAEAAFDARDVVPAPMQLCRPIPRSERAATVTCRRLALPPRIVREEPVMPVDFLWVMEPYTSFVVRVTYQPAMFDEATVAAVAAVFRTALDRIVAAPHEPLPLPSTPAVAR</sequence>
<dbReference type="Gene3D" id="3.30.559.10">
    <property type="entry name" value="Chloramphenicol acetyltransferase-like domain"/>
    <property type="match status" value="1"/>
</dbReference>
<evidence type="ECO:0000259" key="1">
    <source>
        <dbReference type="Pfam" id="PF00668"/>
    </source>
</evidence>
<proteinExistence type="predicted"/>
<evidence type="ECO:0000313" key="3">
    <source>
        <dbReference type="Proteomes" id="UP001595868"/>
    </source>
</evidence>
<dbReference type="EMBL" id="JBHSBN010000016">
    <property type="protein sequence ID" value="MFC4108477.1"/>
    <property type="molecule type" value="Genomic_DNA"/>
</dbReference>
<comment type="caution">
    <text evidence="2">The sequence shown here is derived from an EMBL/GenBank/DDBJ whole genome shotgun (WGS) entry which is preliminary data.</text>
</comment>
<keyword evidence="3" id="KW-1185">Reference proteome</keyword>
<dbReference type="InterPro" id="IPR001242">
    <property type="entry name" value="Condensation_dom"/>
</dbReference>
<organism evidence="2 3">
    <name type="scientific">Micromonospora zhanjiangensis</name>
    <dbReference type="NCBI Taxonomy" id="1522057"/>
    <lineage>
        <taxon>Bacteria</taxon>
        <taxon>Bacillati</taxon>
        <taxon>Actinomycetota</taxon>
        <taxon>Actinomycetes</taxon>
        <taxon>Micromonosporales</taxon>
        <taxon>Micromonosporaceae</taxon>
        <taxon>Micromonospora</taxon>
    </lineage>
</organism>
<name>A0ABV8KQV8_9ACTN</name>
<reference evidence="3" key="1">
    <citation type="journal article" date="2019" name="Int. J. Syst. Evol. Microbiol.">
        <title>The Global Catalogue of Microorganisms (GCM) 10K type strain sequencing project: providing services to taxonomists for standard genome sequencing and annotation.</title>
        <authorList>
            <consortium name="The Broad Institute Genomics Platform"/>
            <consortium name="The Broad Institute Genome Sequencing Center for Infectious Disease"/>
            <person name="Wu L."/>
            <person name="Ma J."/>
        </authorList>
    </citation>
    <scope>NUCLEOTIDE SEQUENCE [LARGE SCALE GENOMIC DNA]</scope>
    <source>
        <strain evidence="3">2902at01</strain>
    </source>
</reference>
<dbReference type="PANTHER" id="PTHR45527:SF1">
    <property type="entry name" value="FATTY ACID SYNTHASE"/>
    <property type="match status" value="1"/>
</dbReference>
<dbReference type="SUPFAM" id="SSF52777">
    <property type="entry name" value="CoA-dependent acyltransferases"/>
    <property type="match status" value="2"/>
</dbReference>
<feature type="domain" description="Condensation" evidence="1">
    <location>
        <begin position="37"/>
        <end position="443"/>
    </location>
</feature>
<gene>
    <name evidence="2" type="ORF">ACFOX0_21400</name>
</gene>